<name>A0ABR1YC10_9PEZI</name>
<comment type="caution">
    <text evidence="2">The sequence shown here is derived from an EMBL/GenBank/DDBJ whole genome shotgun (WGS) entry which is preliminary data.</text>
</comment>
<evidence type="ECO:0000313" key="3">
    <source>
        <dbReference type="Proteomes" id="UP001492380"/>
    </source>
</evidence>
<sequence length="169" mass="19412">MRHCCCFMAFQISHLPKMKSQRRRLCAITVFFHCWPSTLCIYERSTLPSSPDTITQTRPFSDSQMSFNTESIIALVSLIVTIPPTLLVLYQCVKRRRRSSFGTNQSFAFDGLPEAYHTNTSTFRRPEVLFLTRTDTMITLGTIPSRGFYDPGSLRQHIAESPWTIPHSQ</sequence>
<feature type="transmembrane region" description="Helical" evidence="1">
    <location>
        <begin position="72"/>
        <end position="90"/>
    </location>
</feature>
<keyword evidence="3" id="KW-1185">Reference proteome</keyword>
<dbReference type="Proteomes" id="UP001492380">
    <property type="component" value="Unassembled WGS sequence"/>
</dbReference>
<keyword evidence="1" id="KW-0472">Membrane</keyword>
<keyword evidence="1" id="KW-0812">Transmembrane</keyword>
<reference evidence="2 3" key="1">
    <citation type="submission" date="2024-04" db="EMBL/GenBank/DDBJ databases">
        <title>Phyllosticta paracitricarpa is synonymous to the EU quarantine fungus P. citricarpa based on phylogenomic analyses.</title>
        <authorList>
            <consortium name="Lawrence Berkeley National Laboratory"/>
            <person name="Van Ingen-Buijs V.A."/>
            <person name="Van Westerhoven A.C."/>
            <person name="Haridas S."/>
            <person name="Skiadas P."/>
            <person name="Martin F."/>
            <person name="Groenewald J.Z."/>
            <person name="Crous P.W."/>
            <person name="Seidl M.F."/>
        </authorList>
    </citation>
    <scope>NUCLEOTIDE SEQUENCE [LARGE SCALE GENOMIC DNA]</scope>
    <source>
        <strain evidence="2 3">CBS 123374</strain>
    </source>
</reference>
<proteinExistence type="predicted"/>
<dbReference type="EMBL" id="JBBWRZ010000012">
    <property type="protein sequence ID" value="KAK8224652.1"/>
    <property type="molecule type" value="Genomic_DNA"/>
</dbReference>
<evidence type="ECO:0000313" key="2">
    <source>
        <dbReference type="EMBL" id="KAK8224652.1"/>
    </source>
</evidence>
<accession>A0ABR1YC10</accession>
<gene>
    <name evidence="2" type="ORF">HDK90DRAFT_88701</name>
</gene>
<organism evidence="2 3">
    <name type="scientific">Phyllosticta capitalensis</name>
    <dbReference type="NCBI Taxonomy" id="121624"/>
    <lineage>
        <taxon>Eukaryota</taxon>
        <taxon>Fungi</taxon>
        <taxon>Dikarya</taxon>
        <taxon>Ascomycota</taxon>
        <taxon>Pezizomycotina</taxon>
        <taxon>Dothideomycetes</taxon>
        <taxon>Dothideomycetes incertae sedis</taxon>
        <taxon>Botryosphaeriales</taxon>
        <taxon>Phyllostictaceae</taxon>
        <taxon>Phyllosticta</taxon>
    </lineage>
</organism>
<keyword evidence="1" id="KW-1133">Transmembrane helix</keyword>
<evidence type="ECO:0000256" key="1">
    <source>
        <dbReference type="SAM" id="Phobius"/>
    </source>
</evidence>
<protein>
    <submittedName>
        <fullName evidence="2">Uncharacterized protein</fullName>
    </submittedName>
</protein>